<gene>
    <name evidence="7" type="ORF">H4O24_12940</name>
</gene>
<feature type="chain" id="PRO_5028980549" evidence="4">
    <location>
        <begin position="26"/>
        <end position="743"/>
    </location>
</feature>
<dbReference type="InterPro" id="IPR029058">
    <property type="entry name" value="AB_hydrolase_fold"/>
</dbReference>
<sequence length="743" mass="77965">MTRLAALGASLTALTLALTSQTAMASQAAMAAQDAPPAAPAPSPAPAPTPAPAPAPAPAAAETAPATASAMGSERSGLDRRFTGADLFDLAIAADPQISPDGSRIAYVRRSNDIMTDRARSAIWLIDTATGQEVPITGTMGGAFSPRWSPDGSRLAFVSTEGGSAQLWVRWMENGESVQLTGLPSSPGSIAWSPDGNSIAYSMMVEDSGLQLGSQPAGKPEGAEWAAPLEIHDLITYRADGAGYLKPGFEKIFLVPATGGAPRQLTFGPYHDGGPLAWSQDGDTIYFGANRNADWQTDPVEGEIWALDIASGALTQLTTRDGPDSGPAVSPDGRLIAYTGFDDAGRAYENADLYVMNADGSNVRQLTENWDFSPEGLIWDADGRAVYAQYDIGGETRVARIGLDGSIRDAATGLSGGGLDRPYTGGSFSVADNDAVAFSGGTPSRPAEVQLARRGDTRILTDLNRTLREVKALGEVRRITAGSSFDGQQIDGWLTLPPGYREGQRVPLILEIHGGPFAAYGPHFASDNQLYAAAGYAVLSANPRGSTSYGEAFANGIDKAYPGNDYFDLMSIVDRAVELGIADENALFVTGGSGGGALTSWIVGKTDRFKAAATQKPVINWTTQALTSDGAAYFGPYWIGAQPWEDPEAFWKVSPLSLVGNVETPTLVVVGSEDYRTPVSESEQYYTALRLRGVPTALVKVPGASHGGIAARPSQSAAKAAAILAWFDRYRTGWTPPPASGTN</sequence>
<name>A0A7G6VSV6_9SPHN</name>
<proteinExistence type="predicted"/>
<evidence type="ECO:0000313" key="7">
    <source>
        <dbReference type="EMBL" id="QNE04821.1"/>
    </source>
</evidence>
<dbReference type="Pfam" id="PF07676">
    <property type="entry name" value="PD40"/>
    <property type="match status" value="3"/>
</dbReference>
<keyword evidence="4" id="KW-0732">Signal</keyword>
<feature type="domain" description="Peptidase S9 prolyl oligopeptidase catalytic" evidence="5">
    <location>
        <begin position="522"/>
        <end position="730"/>
    </location>
</feature>
<dbReference type="InterPro" id="IPR002469">
    <property type="entry name" value="Peptidase_S9B_N"/>
</dbReference>
<dbReference type="InterPro" id="IPR011042">
    <property type="entry name" value="6-blade_b-propeller_TolB-like"/>
</dbReference>
<accession>A0A7G6VSV6</accession>
<evidence type="ECO:0000256" key="2">
    <source>
        <dbReference type="ARBA" id="ARBA00022825"/>
    </source>
</evidence>
<dbReference type="GO" id="GO:0004252">
    <property type="term" value="F:serine-type endopeptidase activity"/>
    <property type="evidence" value="ECO:0007669"/>
    <property type="project" value="TreeGrafter"/>
</dbReference>
<evidence type="ECO:0000256" key="3">
    <source>
        <dbReference type="SAM" id="MobiDB-lite"/>
    </source>
</evidence>
<dbReference type="EMBL" id="CP060052">
    <property type="protein sequence ID" value="QNE04821.1"/>
    <property type="molecule type" value="Genomic_DNA"/>
</dbReference>
<keyword evidence="2" id="KW-0720">Serine protease</keyword>
<dbReference type="Gene3D" id="3.40.50.1820">
    <property type="entry name" value="alpha/beta hydrolase"/>
    <property type="match status" value="1"/>
</dbReference>
<keyword evidence="2" id="KW-0645">Protease</keyword>
<dbReference type="PANTHER" id="PTHR42776:SF27">
    <property type="entry name" value="DIPEPTIDYL PEPTIDASE FAMILY MEMBER 6"/>
    <property type="match status" value="1"/>
</dbReference>
<feature type="compositionally biased region" description="Pro residues" evidence="3">
    <location>
        <begin position="37"/>
        <end position="57"/>
    </location>
</feature>
<feature type="compositionally biased region" description="Low complexity" evidence="3">
    <location>
        <begin position="58"/>
        <end position="71"/>
    </location>
</feature>
<dbReference type="GO" id="GO:0006508">
    <property type="term" value="P:proteolysis"/>
    <property type="evidence" value="ECO:0007669"/>
    <property type="project" value="InterPro"/>
</dbReference>
<dbReference type="Gene3D" id="2.120.10.30">
    <property type="entry name" value="TolB, C-terminal domain"/>
    <property type="match status" value="2"/>
</dbReference>
<evidence type="ECO:0000256" key="4">
    <source>
        <dbReference type="SAM" id="SignalP"/>
    </source>
</evidence>
<dbReference type="InterPro" id="IPR001375">
    <property type="entry name" value="Peptidase_S9_cat"/>
</dbReference>
<dbReference type="Pfam" id="PF00326">
    <property type="entry name" value="Peptidase_S9"/>
    <property type="match status" value="1"/>
</dbReference>
<protein>
    <submittedName>
        <fullName evidence="7">S9 family peptidase</fullName>
    </submittedName>
</protein>
<dbReference type="PANTHER" id="PTHR42776">
    <property type="entry name" value="SERINE PEPTIDASE S9 FAMILY MEMBER"/>
    <property type="match status" value="1"/>
</dbReference>
<dbReference type="Pfam" id="PF00930">
    <property type="entry name" value="DPPIV_N"/>
    <property type="match status" value="1"/>
</dbReference>
<keyword evidence="1" id="KW-0378">Hydrolase</keyword>
<dbReference type="Proteomes" id="UP000515297">
    <property type="component" value="Chromosome"/>
</dbReference>
<dbReference type="SUPFAM" id="SSF82171">
    <property type="entry name" value="DPP6 N-terminal domain-like"/>
    <property type="match status" value="1"/>
</dbReference>
<evidence type="ECO:0000256" key="1">
    <source>
        <dbReference type="ARBA" id="ARBA00022801"/>
    </source>
</evidence>
<dbReference type="InterPro" id="IPR011659">
    <property type="entry name" value="WD40"/>
</dbReference>
<reference evidence="7 8" key="1">
    <citation type="submission" date="2020-08" db="EMBL/GenBank/DDBJ databases">
        <authorList>
            <person name="Liu G."/>
            <person name="Sun C."/>
        </authorList>
    </citation>
    <scope>NUCLEOTIDE SEQUENCE [LARGE SCALE GENOMIC DNA]</scope>
    <source>
        <strain evidence="7 8">OT19</strain>
    </source>
</reference>
<feature type="region of interest" description="Disordered" evidence="3">
    <location>
        <begin position="29"/>
        <end position="76"/>
    </location>
</feature>
<evidence type="ECO:0000313" key="8">
    <source>
        <dbReference type="Proteomes" id="UP000515297"/>
    </source>
</evidence>
<evidence type="ECO:0000259" key="5">
    <source>
        <dbReference type="Pfam" id="PF00326"/>
    </source>
</evidence>
<dbReference type="RefSeq" id="WP_185884064.1">
    <property type="nucleotide sequence ID" value="NZ_CP060052.1"/>
</dbReference>
<feature type="domain" description="Dipeptidylpeptidase IV N-terminal" evidence="6">
    <location>
        <begin position="246"/>
        <end position="336"/>
    </location>
</feature>
<organism evidence="7 8">
    <name type="scientific">Croceicoccus marinus</name>
    <dbReference type="NCBI Taxonomy" id="450378"/>
    <lineage>
        <taxon>Bacteria</taxon>
        <taxon>Pseudomonadati</taxon>
        <taxon>Pseudomonadota</taxon>
        <taxon>Alphaproteobacteria</taxon>
        <taxon>Sphingomonadales</taxon>
        <taxon>Erythrobacteraceae</taxon>
        <taxon>Croceicoccus</taxon>
    </lineage>
</organism>
<dbReference type="AlphaFoldDB" id="A0A7G6VSV6"/>
<dbReference type="SUPFAM" id="SSF53474">
    <property type="entry name" value="alpha/beta-Hydrolases"/>
    <property type="match status" value="1"/>
</dbReference>
<feature type="signal peptide" evidence="4">
    <location>
        <begin position="1"/>
        <end position="25"/>
    </location>
</feature>
<evidence type="ECO:0000259" key="6">
    <source>
        <dbReference type="Pfam" id="PF00930"/>
    </source>
</evidence>